<dbReference type="EC" id="2.7.13.3" evidence="4"/>
<dbReference type="InterPro" id="IPR001789">
    <property type="entry name" value="Sig_transdc_resp-reg_receiver"/>
</dbReference>
<evidence type="ECO:0000256" key="11">
    <source>
        <dbReference type="ARBA" id="ARBA00023012"/>
    </source>
</evidence>
<keyword evidence="7" id="KW-0808">Transferase</keyword>
<dbReference type="Gene3D" id="6.10.340.10">
    <property type="match status" value="1"/>
</dbReference>
<dbReference type="SUPFAM" id="SSF55781">
    <property type="entry name" value="GAF domain-like"/>
    <property type="match status" value="1"/>
</dbReference>
<dbReference type="PROSITE" id="PS50110">
    <property type="entry name" value="RESPONSE_REGULATORY"/>
    <property type="match status" value="2"/>
</dbReference>
<dbReference type="InterPro" id="IPR003594">
    <property type="entry name" value="HATPase_dom"/>
</dbReference>
<feature type="modified residue" description="4-aspartylphosphate" evidence="14">
    <location>
        <position position="1195"/>
    </location>
</feature>
<dbReference type="InterPro" id="IPR005467">
    <property type="entry name" value="His_kinase_dom"/>
</dbReference>
<dbReference type="CDD" id="cd00082">
    <property type="entry name" value="HisKA"/>
    <property type="match status" value="1"/>
</dbReference>
<feature type="domain" description="Response regulatory" evidence="18">
    <location>
        <begin position="874"/>
        <end position="987"/>
    </location>
</feature>
<feature type="domain" description="Response regulatory" evidence="18">
    <location>
        <begin position="1145"/>
        <end position="1262"/>
    </location>
</feature>
<feature type="transmembrane region" description="Helical" evidence="16">
    <location>
        <begin position="185"/>
        <end position="208"/>
    </location>
</feature>
<dbReference type="PROSITE" id="PS50885">
    <property type="entry name" value="HAMP"/>
    <property type="match status" value="1"/>
</dbReference>
<dbReference type="PANTHER" id="PTHR45339:SF1">
    <property type="entry name" value="HYBRID SIGNAL TRANSDUCTION HISTIDINE KINASE J"/>
    <property type="match status" value="1"/>
</dbReference>
<comment type="catalytic activity">
    <reaction evidence="1">
        <text>ATP + protein L-histidine = ADP + protein N-phospho-L-histidine.</text>
        <dbReference type="EC" id="2.7.13.3"/>
    </reaction>
</comment>
<evidence type="ECO:0000256" key="16">
    <source>
        <dbReference type="SAM" id="Phobius"/>
    </source>
</evidence>
<dbReference type="CDD" id="cd16922">
    <property type="entry name" value="HATPase_EvgS-ArcB-TorS-like"/>
    <property type="match status" value="1"/>
</dbReference>
<protein>
    <recommendedName>
        <fullName evidence="13">Circadian input-output histidine kinase CikA</fullName>
        <ecNumber evidence="4">2.7.13.3</ecNumber>
    </recommendedName>
</protein>
<dbReference type="InterPro" id="IPR003661">
    <property type="entry name" value="HisK_dim/P_dom"/>
</dbReference>
<reference evidence="20" key="1">
    <citation type="submission" date="2019-11" db="EMBL/GenBank/DDBJ databases">
        <authorList>
            <person name="Li J."/>
        </authorList>
    </citation>
    <scope>NUCLEOTIDE SEQUENCE</scope>
    <source>
        <strain evidence="20">B6B</strain>
    </source>
</reference>
<feature type="region of interest" description="Disordered" evidence="15">
    <location>
        <begin position="577"/>
        <end position="599"/>
    </location>
</feature>
<evidence type="ECO:0000256" key="5">
    <source>
        <dbReference type="ARBA" id="ARBA00022475"/>
    </source>
</evidence>
<dbReference type="PANTHER" id="PTHR45339">
    <property type="entry name" value="HYBRID SIGNAL TRANSDUCTION HISTIDINE KINASE J"/>
    <property type="match status" value="1"/>
</dbReference>
<dbReference type="FunFam" id="3.30.565.10:FF:000010">
    <property type="entry name" value="Sensor histidine kinase RcsC"/>
    <property type="match status" value="1"/>
</dbReference>
<evidence type="ECO:0000259" key="17">
    <source>
        <dbReference type="PROSITE" id="PS50109"/>
    </source>
</evidence>
<keyword evidence="5" id="KW-1003">Cell membrane</keyword>
<keyword evidence="12 16" id="KW-0472">Membrane</keyword>
<dbReference type="EMBL" id="WJNG01000020">
    <property type="protein sequence ID" value="MRH44887.1"/>
    <property type="molecule type" value="Genomic_DNA"/>
</dbReference>
<evidence type="ECO:0000256" key="12">
    <source>
        <dbReference type="ARBA" id="ARBA00023136"/>
    </source>
</evidence>
<keyword evidence="16" id="KW-0812">Transmembrane</keyword>
<feature type="transmembrane region" description="Helical" evidence="16">
    <location>
        <begin position="105"/>
        <end position="123"/>
    </location>
</feature>
<dbReference type="Pfam" id="PF13185">
    <property type="entry name" value="GAF_2"/>
    <property type="match status" value="1"/>
</dbReference>
<gene>
    <name evidence="20" type="ORF">GH741_19785</name>
</gene>
<dbReference type="GO" id="GO:0005886">
    <property type="term" value="C:plasma membrane"/>
    <property type="evidence" value="ECO:0007669"/>
    <property type="project" value="UniProtKB-SubCell"/>
</dbReference>
<dbReference type="InterPro" id="IPR003018">
    <property type="entry name" value="GAF"/>
</dbReference>
<evidence type="ECO:0000256" key="10">
    <source>
        <dbReference type="ARBA" id="ARBA00022840"/>
    </source>
</evidence>
<dbReference type="SUPFAM" id="SSF52172">
    <property type="entry name" value="CheY-like"/>
    <property type="match status" value="3"/>
</dbReference>
<keyword evidence="6 14" id="KW-0597">Phosphoprotein</keyword>
<evidence type="ECO:0000256" key="14">
    <source>
        <dbReference type="PROSITE-ProRule" id="PRU00169"/>
    </source>
</evidence>
<evidence type="ECO:0000313" key="20">
    <source>
        <dbReference type="EMBL" id="MRH44887.1"/>
    </source>
</evidence>
<feature type="transmembrane region" description="Helical" evidence="16">
    <location>
        <begin position="44"/>
        <end position="66"/>
    </location>
</feature>
<evidence type="ECO:0000256" key="7">
    <source>
        <dbReference type="ARBA" id="ARBA00022679"/>
    </source>
</evidence>
<organism evidence="20 21">
    <name type="scientific">Aquibacillus halophilus</name>
    <dbReference type="NCBI Taxonomy" id="930132"/>
    <lineage>
        <taxon>Bacteria</taxon>
        <taxon>Bacillati</taxon>
        <taxon>Bacillota</taxon>
        <taxon>Bacilli</taxon>
        <taxon>Bacillales</taxon>
        <taxon>Bacillaceae</taxon>
        <taxon>Aquibacillus</taxon>
    </lineage>
</organism>
<dbReference type="Gene3D" id="1.10.287.130">
    <property type="match status" value="1"/>
</dbReference>
<feature type="modified residue" description="4-aspartylphosphate" evidence="14">
    <location>
        <position position="923"/>
    </location>
</feature>
<dbReference type="SMART" id="SM00065">
    <property type="entry name" value="GAF"/>
    <property type="match status" value="1"/>
</dbReference>
<keyword evidence="16" id="KW-1133">Transmembrane helix</keyword>
<keyword evidence="9" id="KW-0418">Kinase</keyword>
<dbReference type="SMART" id="SM00304">
    <property type="entry name" value="HAMP"/>
    <property type="match status" value="1"/>
</dbReference>
<evidence type="ECO:0000256" key="2">
    <source>
        <dbReference type="ARBA" id="ARBA00004651"/>
    </source>
</evidence>
<dbReference type="OrthoDB" id="9790669at2"/>
<comment type="subcellular location">
    <subcellularLocation>
        <location evidence="2">Cell membrane</location>
        <topology evidence="2">Multi-pass membrane protein</topology>
    </subcellularLocation>
</comment>
<evidence type="ECO:0000259" key="19">
    <source>
        <dbReference type="PROSITE" id="PS50885"/>
    </source>
</evidence>
<dbReference type="Pfam" id="PF00072">
    <property type="entry name" value="Response_reg"/>
    <property type="match status" value="2"/>
</dbReference>
<evidence type="ECO:0000256" key="15">
    <source>
        <dbReference type="SAM" id="MobiDB-lite"/>
    </source>
</evidence>
<dbReference type="InterPro" id="IPR004358">
    <property type="entry name" value="Sig_transdc_His_kin-like_C"/>
</dbReference>
<evidence type="ECO:0000256" key="4">
    <source>
        <dbReference type="ARBA" id="ARBA00012438"/>
    </source>
</evidence>
<dbReference type="RefSeq" id="WP_153738486.1">
    <property type="nucleotide sequence ID" value="NZ_WJNG01000020.1"/>
</dbReference>
<evidence type="ECO:0000256" key="9">
    <source>
        <dbReference type="ARBA" id="ARBA00022777"/>
    </source>
</evidence>
<feature type="transmembrane region" description="Helical" evidence="16">
    <location>
        <begin position="12"/>
        <end position="32"/>
    </location>
</feature>
<keyword evidence="21" id="KW-1185">Reference proteome</keyword>
<dbReference type="InterPro" id="IPR029016">
    <property type="entry name" value="GAF-like_dom_sf"/>
</dbReference>
<dbReference type="Pfam" id="PF00512">
    <property type="entry name" value="HisKA"/>
    <property type="match status" value="1"/>
</dbReference>
<comment type="caution">
    <text evidence="20">The sequence shown here is derived from an EMBL/GenBank/DDBJ whole genome shotgun (WGS) entry which is preliminary data.</text>
</comment>
<dbReference type="SMART" id="SM00388">
    <property type="entry name" value="HisKA"/>
    <property type="match status" value="1"/>
</dbReference>
<dbReference type="Pfam" id="PF02518">
    <property type="entry name" value="HATPase_c"/>
    <property type="match status" value="1"/>
</dbReference>
<name>A0A6A8DPB8_9BACI</name>
<accession>A0A6A8DPB8</accession>
<dbReference type="InterPro" id="IPR011006">
    <property type="entry name" value="CheY-like_superfamily"/>
</dbReference>
<dbReference type="InterPro" id="IPR036890">
    <property type="entry name" value="HATPase_C_sf"/>
</dbReference>
<keyword evidence="10" id="KW-0067">ATP-binding</keyword>
<dbReference type="SUPFAM" id="SSF47384">
    <property type="entry name" value="Homodimeric domain of signal transducing histidine kinase"/>
    <property type="match status" value="1"/>
</dbReference>
<dbReference type="CDD" id="cd06225">
    <property type="entry name" value="HAMP"/>
    <property type="match status" value="1"/>
</dbReference>
<dbReference type="Gene3D" id="3.30.450.40">
    <property type="match status" value="1"/>
</dbReference>
<feature type="domain" description="HAMP" evidence="19">
    <location>
        <begin position="246"/>
        <end position="292"/>
    </location>
</feature>
<feature type="transmembrane region" description="Helical" evidence="16">
    <location>
        <begin position="129"/>
        <end position="150"/>
    </location>
</feature>
<dbReference type="CDD" id="cd17546">
    <property type="entry name" value="REC_hyHK_CKI1_RcsC-like"/>
    <property type="match status" value="1"/>
</dbReference>
<evidence type="ECO:0000256" key="8">
    <source>
        <dbReference type="ARBA" id="ARBA00022741"/>
    </source>
</evidence>
<evidence type="ECO:0000256" key="1">
    <source>
        <dbReference type="ARBA" id="ARBA00000085"/>
    </source>
</evidence>
<dbReference type="PRINTS" id="PR00344">
    <property type="entry name" value="BCTRLSENSOR"/>
</dbReference>
<dbReference type="SMART" id="SM00387">
    <property type="entry name" value="HATPase_c"/>
    <property type="match status" value="1"/>
</dbReference>
<dbReference type="Gene3D" id="3.40.50.2300">
    <property type="match status" value="3"/>
</dbReference>
<dbReference type="GO" id="GO:0000155">
    <property type="term" value="F:phosphorelay sensor kinase activity"/>
    <property type="evidence" value="ECO:0007669"/>
    <property type="project" value="InterPro"/>
</dbReference>
<dbReference type="AlphaFoldDB" id="A0A6A8DPB8"/>
<evidence type="ECO:0000256" key="13">
    <source>
        <dbReference type="ARBA" id="ARBA00074306"/>
    </source>
</evidence>
<dbReference type="InterPro" id="IPR003660">
    <property type="entry name" value="HAMP_dom"/>
</dbReference>
<dbReference type="GO" id="GO:0005524">
    <property type="term" value="F:ATP binding"/>
    <property type="evidence" value="ECO:0007669"/>
    <property type="project" value="UniProtKB-KW"/>
</dbReference>
<dbReference type="PROSITE" id="PS50109">
    <property type="entry name" value="HIS_KIN"/>
    <property type="match status" value="1"/>
</dbReference>
<proteinExistence type="inferred from homology"/>
<evidence type="ECO:0000259" key="18">
    <source>
        <dbReference type="PROSITE" id="PS50110"/>
    </source>
</evidence>
<dbReference type="Gene3D" id="3.30.565.10">
    <property type="entry name" value="Histidine kinase-like ATPase, C-terminal domain"/>
    <property type="match status" value="1"/>
</dbReference>
<feature type="transmembrane region" description="Helical" evidence="16">
    <location>
        <begin position="220"/>
        <end position="240"/>
    </location>
</feature>
<dbReference type="Proteomes" id="UP000799092">
    <property type="component" value="Unassembled WGS sequence"/>
</dbReference>
<comment type="similarity">
    <text evidence="3">In the N-terminal section; belongs to the phytochrome family.</text>
</comment>
<evidence type="ECO:0000256" key="3">
    <source>
        <dbReference type="ARBA" id="ARBA00006402"/>
    </source>
</evidence>
<evidence type="ECO:0000256" key="6">
    <source>
        <dbReference type="ARBA" id="ARBA00022553"/>
    </source>
</evidence>
<keyword evidence="8" id="KW-0547">Nucleotide-binding</keyword>
<dbReference type="SUPFAM" id="SSF55874">
    <property type="entry name" value="ATPase domain of HSP90 chaperone/DNA topoisomerase II/histidine kinase"/>
    <property type="match status" value="1"/>
</dbReference>
<evidence type="ECO:0000313" key="21">
    <source>
        <dbReference type="Proteomes" id="UP000799092"/>
    </source>
</evidence>
<feature type="domain" description="Histidine kinase" evidence="17">
    <location>
        <begin position="625"/>
        <end position="846"/>
    </location>
</feature>
<keyword evidence="11" id="KW-0902">Two-component regulatory system</keyword>
<dbReference type="InterPro" id="IPR036097">
    <property type="entry name" value="HisK_dim/P_sf"/>
</dbReference>
<dbReference type="SMART" id="SM00448">
    <property type="entry name" value="REC"/>
    <property type="match status" value="2"/>
</dbReference>
<sequence>MNKARDILVRSTIMMEGISYLVLIPLAVYVVFYHGDLLGERLQYSAIGLVVALIVTFSHGLSIRYFGLYKPVKSLYTDDSLDDSQISEIKLKLLKYPLKEAYSASIRWAYGVCIVILITNLYVPLEMTTYIAAMAALFQSVLVNFINNYFIAERLLSDILEEPKLVETIIEPNQYKEFSLINKTVITVVGIFLAVYSVTSYLIFAVIYETIPTNQVQLHFIIISVGLVALLLLTINMFNYSNKKNLIKIKESITKISEGELTTHLSMTSVDELGRVCTDLNKLKQSLRKIAGVIFYETKNIYEHSESLSFQNQNEFSENLIQQLKDDNFNNLFEVTDALHQMTKVLNEMLNINTRQNYIQRGRVQLSSAIQNAESLSRSTDEMIKNLANHVDAIVGVIYVLEDDNMLRQIGGYGHPFSHRDFKVGEGLIGQVAVDRQMKIIEEIREDNIIVDTGIVQLKPNQMTIIPCVYNDETKAVIVLGTMGTFDENHVEFLESIGESVALAITSHQTNEMKEALLDQSQKLTEELREQQEELMETNTEMEQMNEELEQQTQELKKSEARLESQQQELRYVNEELKERSSDVEKQRDELNQKNEKLRKTQKQLEEKAENLEKANQFKSEFLANMSHELRTPLNSIIILSKIMYDNKQSVLTEKEVEYSETIYAAAHDLLELINEILDLAKVEAGMMEVNLEYVHLRHFADDIKQAFKELAITKGLDFSVEMDKKLPEHIQTDPLRLKQIIKNLVSNAFKFTNEGFVSIKIYRSTSRDCIAFSVSDSGIGIPEDKQQLIFKEFSQADGNTNRKYGGTGLGLSISEKFSKFLGGEIKLISKEKEGSTFTLLIPGKNELEEKEIPKPIVVEEKKGYSQKVEKDKLILIIDDDPNVVKVIKDFAGDRGFKCLSSFEGEKGLEMAKNFRPDAIILDIKLPGIDGFEVMKRLNEDEKTSHIPVHFVSSLDEMQKARDMGALGFTTKPITGQKFEKLFAGIDGSLKGNVAAGEEPQLLVIHNDGKGKDFIKQIKKVGFPYLKVANFVEANNILDHQNISSIVIDFSLKDEETLDFLRTVRSNPDTASIPIILYSDEMISEDDEVIVNKYVNSIIIESDRSERRLINELALFLHHIEGQSFKENQAQENYSSKGQLLLNKKVLIVDDDMRNIFALSSVLEDQDMKVIVAKNGKEGLKKLNENDDIDLILLDIMMPEMDGYETMREVRKIPKHKDLPIIALTAKAMKGDKQKCLEAGANDYMSKPVDIVQLLSLAKVWLQR</sequence>